<accession>A0A6J1SYY8</accession>
<keyword evidence="3" id="KW-0677">Repeat</keyword>
<feature type="compositionally biased region" description="Basic and acidic residues" evidence="8">
    <location>
        <begin position="871"/>
        <end position="882"/>
    </location>
</feature>
<dbReference type="CDD" id="cd12391">
    <property type="entry name" value="RRM1_SART3"/>
    <property type="match status" value="1"/>
</dbReference>
<evidence type="ECO:0000256" key="1">
    <source>
        <dbReference type="ARBA" id="ARBA00004123"/>
    </source>
</evidence>
<feature type="compositionally biased region" description="Basic and acidic residues" evidence="8">
    <location>
        <begin position="824"/>
        <end position="836"/>
    </location>
</feature>
<dbReference type="GeneID" id="113210071"/>
<evidence type="ECO:0000256" key="6">
    <source>
        <dbReference type="ARBA" id="ARBA00023242"/>
    </source>
</evidence>
<dbReference type="InterPro" id="IPR034217">
    <property type="entry name" value="SART3_RRM1"/>
</dbReference>
<evidence type="ECO:0000259" key="9">
    <source>
        <dbReference type="PROSITE" id="PS50102"/>
    </source>
</evidence>
<dbReference type="Proteomes" id="UP000504606">
    <property type="component" value="Unplaced"/>
</dbReference>
<organism evidence="10 11">
    <name type="scientific">Frankliniella occidentalis</name>
    <name type="common">Western flower thrips</name>
    <name type="synonym">Euthrips occidentalis</name>
    <dbReference type="NCBI Taxonomy" id="133901"/>
    <lineage>
        <taxon>Eukaryota</taxon>
        <taxon>Metazoa</taxon>
        <taxon>Ecdysozoa</taxon>
        <taxon>Arthropoda</taxon>
        <taxon>Hexapoda</taxon>
        <taxon>Insecta</taxon>
        <taxon>Pterygota</taxon>
        <taxon>Neoptera</taxon>
        <taxon>Paraneoptera</taxon>
        <taxon>Thysanoptera</taxon>
        <taxon>Terebrantia</taxon>
        <taxon>Thripoidea</taxon>
        <taxon>Thripidae</taxon>
        <taxon>Frankliniella</taxon>
    </lineage>
</organism>
<dbReference type="Pfam" id="PF23240">
    <property type="entry name" value="HAT_PRP39_N"/>
    <property type="match status" value="1"/>
</dbReference>
<proteinExistence type="predicted"/>
<feature type="region of interest" description="Disordered" evidence="8">
    <location>
        <begin position="564"/>
        <end position="629"/>
    </location>
</feature>
<dbReference type="GO" id="GO:0005634">
    <property type="term" value="C:nucleus"/>
    <property type="evidence" value="ECO:0007669"/>
    <property type="project" value="UniProtKB-SubCell"/>
</dbReference>
<dbReference type="GO" id="GO:0006397">
    <property type="term" value="P:mRNA processing"/>
    <property type="evidence" value="ECO:0007669"/>
    <property type="project" value="UniProtKB-KW"/>
</dbReference>
<evidence type="ECO:0000256" key="7">
    <source>
        <dbReference type="PROSITE-ProRule" id="PRU00176"/>
    </source>
</evidence>
<reference evidence="11" key="1">
    <citation type="submission" date="2025-08" db="UniProtKB">
        <authorList>
            <consortium name="RefSeq"/>
        </authorList>
    </citation>
    <scope>IDENTIFICATION</scope>
    <source>
        <tissue evidence="11">Whole organism</tissue>
    </source>
</reference>
<dbReference type="InterPro" id="IPR003107">
    <property type="entry name" value="HAT"/>
</dbReference>
<dbReference type="PANTHER" id="PTHR17204:SF25">
    <property type="entry name" value="RRM DOMAIN-CONTAINING PROTEIN"/>
    <property type="match status" value="1"/>
</dbReference>
<feature type="compositionally biased region" description="Basic and acidic residues" evidence="8">
    <location>
        <begin position="893"/>
        <end position="904"/>
    </location>
</feature>
<dbReference type="KEGG" id="foc:113210071"/>
<dbReference type="SUPFAM" id="SSF48452">
    <property type="entry name" value="TPR-like"/>
    <property type="match status" value="1"/>
</dbReference>
<keyword evidence="10" id="KW-1185">Reference proteome</keyword>
<dbReference type="SMART" id="SM00360">
    <property type="entry name" value="RRM"/>
    <property type="match status" value="2"/>
</dbReference>
<dbReference type="InterPro" id="IPR034218">
    <property type="entry name" value="SART3_RRM2"/>
</dbReference>
<dbReference type="RefSeq" id="XP_026283676.1">
    <property type="nucleotide sequence ID" value="XM_026427891.2"/>
</dbReference>
<name>A0A6J1SYY8_FRAOC</name>
<keyword evidence="5" id="KW-0508">mRNA splicing</keyword>
<evidence type="ECO:0000256" key="5">
    <source>
        <dbReference type="ARBA" id="ARBA00023187"/>
    </source>
</evidence>
<evidence type="ECO:0000256" key="3">
    <source>
        <dbReference type="ARBA" id="ARBA00022737"/>
    </source>
</evidence>
<evidence type="ECO:0000256" key="8">
    <source>
        <dbReference type="SAM" id="MobiDB-lite"/>
    </source>
</evidence>
<feature type="compositionally biased region" description="Basic and acidic residues" evidence="8">
    <location>
        <begin position="578"/>
        <end position="601"/>
    </location>
</feature>
<dbReference type="SUPFAM" id="SSF54928">
    <property type="entry name" value="RNA-binding domain, RBD"/>
    <property type="match status" value="1"/>
</dbReference>
<dbReference type="PANTHER" id="PTHR17204">
    <property type="entry name" value="PRE-MRNA PROCESSING PROTEIN PRP39-RELATED"/>
    <property type="match status" value="1"/>
</dbReference>
<dbReference type="InterPro" id="IPR011990">
    <property type="entry name" value="TPR-like_helical_dom_sf"/>
</dbReference>
<keyword evidence="4 7" id="KW-0694">RNA-binding</keyword>
<feature type="compositionally biased region" description="Acidic residues" evidence="8">
    <location>
        <begin position="29"/>
        <end position="41"/>
    </location>
</feature>
<keyword evidence="2" id="KW-0507">mRNA processing</keyword>
<feature type="domain" description="RRM" evidence="9">
    <location>
        <begin position="746"/>
        <end position="823"/>
    </location>
</feature>
<feature type="compositionally biased region" description="Polar residues" evidence="8">
    <location>
        <begin position="8"/>
        <end position="21"/>
    </location>
</feature>
<keyword evidence="6" id="KW-0539">Nucleus</keyword>
<dbReference type="GO" id="GO:0008380">
    <property type="term" value="P:RNA splicing"/>
    <property type="evidence" value="ECO:0007669"/>
    <property type="project" value="UniProtKB-KW"/>
</dbReference>
<dbReference type="Pfam" id="PF00076">
    <property type="entry name" value="RRM_1"/>
    <property type="match status" value="2"/>
</dbReference>
<evidence type="ECO:0000256" key="4">
    <source>
        <dbReference type="ARBA" id="ARBA00022884"/>
    </source>
</evidence>
<feature type="domain" description="RRM" evidence="9">
    <location>
        <begin position="652"/>
        <end position="728"/>
    </location>
</feature>
<dbReference type="PROSITE" id="PS50102">
    <property type="entry name" value="RRM"/>
    <property type="match status" value="2"/>
</dbReference>
<feature type="compositionally biased region" description="Low complexity" evidence="8">
    <location>
        <begin position="567"/>
        <end position="577"/>
    </location>
</feature>
<dbReference type="InterPro" id="IPR035979">
    <property type="entry name" value="RBD_domain_sf"/>
</dbReference>
<dbReference type="Gene3D" id="3.30.70.330">
    <property type="match status" value="2"/>
</dbReference>
<dbReference type="InterPro" id="IPR012677">
    <property type="entry name" value="Nucleotide-bd_a/b_plait_sf"/>
</dbReference>
<dbReference type="Gene3D" id="1.25.40.10">
    <property type="entry name" value="Tetratricopeptide repeat domain"/>
    <property type="match status" value="2"/>
</dbReference>
<dbReference type="SMART" id="SM00386">
    <property type="entry name" value="HAT"/>
    <property type="match status" value="9"/>
</dbReference>
<comment type="subcellular location">
    <subcellularLocation>
        <location evidence="1">Nucleus</location>
    </subcellularLocation>
</comment>
<feature type="region of interest" description="Disordered" evidence="8">
    <location>
        <begin position="1"/>
        <end position="63"/>
    </location>
</feature>
<sequence length="904" mass="102997">MEEMDLGESTTDATSVENTAQLPAKTSDDSADSDDSDDDSDSSSNADMPEKEEEVDSIPAPFDYNGHIERIKRLRERGNFELLREAREAMNTTFPLSPELWLNWLEDERLTDKSTNPEGRATLVALFDRAVADYLSVDIWVEYVYFTIGYMGEPDGSIEKVRSVFERGLMAAGLHVPKGALLWEAYREFEGIVLSPLMEGCDGENPVVADQLKRVANIFKRQLSVPLLNMEKTYTSFEEWLESHKAIWTTASGKPESGLIEIKNVEMAYKKAMDRLHQIQPYEDVLNTSEESMKVTHYKEYLKFEQSLGEPVRLFSLFERALSDCPLDAPLWLGYIEFSDGLGDYGKTLQLCKRAVRNCPWYALLWQQYLRCMEKNSETPEAIKGVFEEALKSGIQTAEDFRNIWLEYSCYLRRRIDWGSKEELPLLTELRETVQAATEHLTQVFGELGDPSCQLLRFMATVEAVQSRKMEVARKIWNDILHLGHKNSASSWLQYIHLETAYGDSKHLRKLFPRALQATRDWPESIVEEWMQFERVEGTLESYEDALYKCRIRMKQVTAEREKAAAEEAGSQQASNTKKVEKKREKIKTDKGDAISEDRRPLSLKRAAPIGNETKSREPTSDPVKSSFKKPKIESIEDLGVVTEHDPSKDNRTVFVSNLDYSTTNEQIRDVFESVGTITELRLVKDFKGRSKGFCYIVFSSFNEMNEALKKDRVPIDGRPIFVSKCDPDKHTRQHSFKYATSLEKNKLFVKGLPLSSTKEEVEELFGQYGKVKDIRLVTYRNGHFKGLAYVDYEDEVSAAQAIIKVDGMTIKDRTVFVALSNPPDRRTSLLSEHNEPSTSKVQSLGGGLKDIGPRGRGRTQVAFLPRALQVKHEDSKSDDKANSSNGAPKPRSNADFRKLLLEK</sequence>
<evidence type="ECO:0000313" key="10">
    <source>
        <dbReference type="Proteomes" id="UP000504606"/>
    </source>
</evidence>
<dbReference type="AlphaFoldDB" id="A0A6J1SYY8"/>
<protein>
    <submittedName>
        <fullName evidence="11">Squamous cell carcinoma antigen recognized by T-cells 3-like</fullName>
    </submittedName>
</protein>
<evidence type="ECO:0000256" key="2">
    <source>
        <dbReference type="ARBA" id="ARBA00022664"/>
    </source>
</evidence>
<evidence type="ECO:0000313" key="11">
    <source>
        <dbReference type="RefSeq" id="XP_026283676.1"/>
    </source>
</evidence>
<dbReference type="OrthoDB" id="360390at2759"/>
<dbReference type="GO" id="GO:0003723">
    <property type="term" value="F:RNA binding"/>
    <property type="evidence" value="ECO:0007669"/>
    <property type="project" value="UniProtKB-UniRule"/>
</dbReference>
<dbReference type="CDD" id="cd12392">
    <property type="entry name" value="RRM2_SART3"/>
    <property type="match status" value="1"/>
</dbReference>
<gene>
    <name evidence="11" type="primary">LOC113210071</name>
</gene>
<dbReference type="InterPro" id="IPR000504">
    <property type="entry name" value="RRM_dom"/>
</dbReference>
<dbReference type="Pfam" id="PF16605">
    <property type="entry name" value="LSM_int_assoc"/>
    <property type="match status" value="1"/>
</dbReference>
<feature type="region of interest" description="Disordered" evidence="8">
    <location>
        <begin position="824"/>
        <end position="904"/>
    </location>
</feature>